<feature type="transmembrane region" description="Helical" evidence="1">
    <location>
        <begin position="73"/>
        <end position="91"/>
    </location>
</feature>
<keyword evidence="1" id="KW-0812">Transmembrane</keyword>
<organism evidence="2 3">
    <name type="scientific">Bacillus thuringiensis YBT-1518</name>
    <dbReference type="NCBI Taxonomy" id="529122"/>
    <lineage>
        <taxon>Bacteria</taxon>
        <taxon>Bacillati</taxon>
        <taxon>Bacillota</taxon>
        <taxon>Bacilli</taxon>
        <taxon>Bacillales</taxon>
        <taxon>Bacillaceae</taxon>
        <taxon>Bacillus</taxon>
        <taxon>Bacillus cereus group</taxon>
    </lineage>
</organism>
<dbReference type="PANTHER" id="PTHR23537:SF1">
    <property type="entry name" value="SUGAR TRANSPORTER"/>
    <property type="match status" value="1"/>
</dbReference>
<gene>
    <name evidence="2" type="ORF">YBT1518_01650</name>
</gene>
<keyword evidence="1" id="KW-0472">Membrane</keyword>
<reference evidence="2 3" key="1">
    <citation type="submission" date="2013-05" db="EMBL/GenBank/DDBJ databases">
        <title>Complete genome sequence of Bacillus thuringiensis YBT-1518, a typical strain with high toxicity to nematode.</title>
        <authorList>
            <person name="Wang P."/>
            <person name="Zhang C."/>
            <person name="Guo M."/>
            <person name="Guo S."/>
            <person name="Zhu Y."/>
            <person name="Zheng J."/>
            <person name="Zhu L."/>
            <person name="Ruan L."/>
            <person name="Peng D."/>
            <person name="Sun M."/>
        </authorList>
    </citation>
    <scope>NUCLEOTIDE SEQUENCE [LARGE SCALE GENOMIC DNA]</scope>
    <source>
        <strain evidence="2 3">YBT-1518</strain>
    </source>
</reference>
<evidence type="ECO:0000256" key="1">
    <source>
        <dbReference type="SAM" id="Phobius"/>
    </source>
</evidence>
<proteinExistence type="predicted"/>
<feature type="transmembrane region" description="Helical" evidence="1">
    <location>
        <begin position="97"/>
        <end position="118"/>
    </location>
</feature>
<evidence type="ECO:0000313" key="2">
    <source>
        <dbReference type="EMBL" id="AHA69560.1"/>
    </source>
</evidence>
<name>A0A9W3PDV3_BACTU</name>
<evidence type="ECO:0000313" key="3">
    <source>
        <dbReference type="Proteomes" id="UP000018566"/>
    </source>
</evidence>
<dbReference type="AlphaFoldDB" id="A0A9W3PDV3"/>
<dbReference type="Pfam" id="PF06779">
    <property type="entry name" value="MFS_4"/>
    <property type="match status" value="1"/>
</dbReference>
<protein>
    <submittedName>
        <fullName evidence="2">Transporter, MFS superfamily protein</fullName>
    </submittedName>
</protein>
<dbReference type="Proteomes" id="UP000018566">
    <property type="component" value="Chromosome"/>
</dbReference>
<feature type="transmembrane region" description="Helical" evidence="1">
    <location>
        <begin position="32"/>
        <end position="52"/>
    </location>
</feature>
<dbReference type="InterPro" id="IPR010645">
    <property type="entry name" value="MFS_4"/>
</dbReference>
<dbReference type="Gene3D" id="1.20.1250.20">
    <property type="entry name" value="MFS general substrate transporter like domains"/>
    <property type="match status" value="1"/>
</dbReference>
<dbReference type="SUPFAM" id="SSF103473">
    <property type="entry name" value="MFS general substrate transporter"/>
    <property type="match status" value="1"/>
</dbReference>
<dbReference type="GO" id="GO:0005886">
    <property type="term" value="C:plasma membrane"/>
    <property type="evidence" value="ECO:0007669"/>
    <property type="project" value="TreeGrafter"/>
</dbReference>
<dbReference type="PANTHER" id="PTHR23537">
    <property type="match status" value="1"/>
</dbReference>
<sequence length="130" mass="14163">MCTPIVDFHHLDSCHAWHTIISVLSPLLIPNLFGAFLSAFLLGATFVGITILTTTEAKRIRPNESNKIIGYTTGVYGIGQIIGPIFTGIIAEKMQSFSLPLLVAALTLIISILLLLIGEIRCKQVEKKCI</sequence>
<dbReference type="InterPro" id="IPR036259">
    <property type="entry name" value="MFS_trans_sf"/>
</dbReference>
<dbReference type="KEGG" id="bthu:YBT1518_01650"/>
<keyword evidence="1" id="KW-1133">Transmembrane helix</keyword>
<accession>A0A9W3PDV3</accession>
<dbReference type="EMBL" id="CP005935">
    <property type="protein sequence ID" value="AHA69560.1"/>
    <property type="molecule type" value="Genomic_DNA"/>
</dbReference>